<evidence type="ECO:0000313" key="2">
    <source>
        <dbReference type="EMBL" id="MBU2711097.1"/>
    </source>
</evidence>
<accession>A0ABS5ZAL7</accession>
<comment type="caution">
    <text evidence="2">The sequence shown here is derived from an EMBL/GenBank/DDBJ whole genome shotgun (WGS) entry which is preliminary data.</text>
</comment>
<feature type="transmembrane region" description="Helical" evidence="1">
    <location>
        <begin position="12"/>
        <end position="31"/>
    </location>
</feature>
<keyword evidence="1" id="KW-1133">Transmembrane helix</keyword>
<evidence type="ECO:0000256" key="1">
    <source>
        <dbReference type="SAM" id="Phobius"/>
    </source>
</evidence>
<organism evidence="2 3">
    <name type="scientific">Zooshikella harenae</name>
    <dbReference type="NCBI Taxonomy" id="2827238"/>
    <lineage>
        <taxon>Bacteria</taxon>
        <taxon>Pseudomonadati</taxon>
        <taxon>Pseudomonadota</taxon>
        <taxon>Gammaproteobacteria</taxon>
        <taxon>Oceanospirillales</taxon>
        <taxon>Zooshikellaceae</taxon>
        <taxon>Zooshikella</taxon>
    </lineage>
</organism>
<sequence>MKLRLWQIKKHFLSYILYLFLFGGINVSAAVSETVEQKQQKNESIEQHCKKAMKNMKHYMPNILDKAKKRAAKQGVDLTKDKQVQQLTLAITNSNELHNMTLDCQARWEKYQASAVCMAGADSESAFALCIPKLPE</sequence>
<keyword evidence="1" id="KW-0472">Membrane</keyword>
<dbReference type="RefSeq" id="WP_215819261.1">
    <property type="nucleotide sequence ID" value="NZ_JAGSOY010000014.1"/>
</dbReference>
<evidence type="ECO:0008006" key="4">
    <source>
        <dbReference type="Google" id="ProtNLM"/>
    </source>
</evidence>
<dbReference type="Proteomes" id="UP000690515">
    <property type="component" value="Unassembled WGS sequence"/>
</dbReference>
<keyword evidence="3" id="KW-1185">Reference proteome</keyword>
<gene>
    <name evidence="2" type="ORF">KCG35_08495</name>
</gene>
<name>A0ABS5ZAL7_9GAMM</name>
<proteinExistence type="predicted"/>
<evidence type="ECO:0000313" key="3">
    <source>
        <dbReference type="Proteomes" id="UP000690515"/>
    </source>
</evidence>
<protein>
    <recommendedName>
        <fullName evidence="4">DUF1311 domain-containing protein</fullName>
    </recommendedName>
</protein>
<keyword evidence="1" id="KW-0812">Transmembrane</keyword>
<dbReference type="EMBL" id="JAGSOY010000014">
    <property type="protein sequence ID" value="MBU2711097.1"/>
    <property type="molecule type" value="Genomic_DNA"/>
</dbReference>
<reference evidence="2 3" key="1">
    <citation type="submission" date="2021-04" db="EMBL/GenBank/DDBJ databases">
        <authorList>
            <person name="Pira H."/>
            <person name="Risdian C."/>
            <person name="Wink J."/>
        </authorList>
    </citation>
    <scope>NUCLEOTIDE SEQUENCE [LARGE SCALE GENOMIC DNA]</scope>
    <source>
        <strain evidence="2 3">WH53</strain>
    </source>
</reference>